<sequence>MLPIEEASGFERVINSRGTREVEGKRWQWWIYSQFRGSDDPAEILFIKAMTPFPSRTPGDLTLSAFVWLARPPKIE</sequence>
<dbReference type="Gramene" id="Kaladp0095s0644.1.v1.1">
    <property type="protein sequence ID" value="Kaladp0095s0644.1.v1.1.CDS.1"/>
    <property type="gene ID" value="Kaladp0095s0644.v1.1"/>
</dbReference>
<dbReference type="AlphaFoldDB" id="A0A7N0V3L9"/>
<name>A0A7N0V3L9_KALFE</name>
<evidence type="ECO:0000313" key="2">
    <source>
        <dbReference type="Proteomes" id="UP000594263"/>
    </source>
</evidence>
<organism evidence="1 2">
    <name type="scientific">Kalanchoe fedtschenkoi</name>
    <name type="common">Lavender scallops</name>
    <name type="synonym">South American air plant</name>
    <dbReference type="NCBI Taxonomy" id="63787"/>
    <lineage>
        <taxon>Eukaryota</taxon>
        <taxon>Viridiplantae</taxon>
        <taxon>Streptophyta</taxon>
        <taxon>Embryophyta</taxon>
        <taxon>Tracheophyta</taxon>
        <taxon>Spermatophyta</taxon>
        <taxon>Magnoliopsida</taxon>
        <taxon>eudicotyledons</taxon>
        <taxon>Gunneridae</taxon>
        <taxon>Pentapetalae</taxon>
        <taxon>Saxifragales</taxon>
        <taxon>Crassulaceae</taxon>
        <taxon>Kalanchoe</taxon>
    </lineage>
</organism>
<dbReference type="Proteomes" id="UP000594263">
    <property type="component" value="Unplaced"/>
</dbReference>
<reference evidence="1" key="1">
    <citation type="submission" date="2021-01" db="UniProtKB">
        <authorList>
            <consortium name="EnsemblPlants"/>
        </authorList>
    </citation>
    <scope>IDENTIFICATION</scope>
</reference>
<accession>A0A7N0V3L9</accession>
<protein>
    <submittedName>
        <fullName evidence="1">Uncharacterized protein</fullName>
    </submittedName>
</protein>
<proteinExistence type="predicted"/>
<evidence type="ECO:0000313" key="1">
    <source>
        <dbReference type="EnsemblPlants" id="Kaladp0095s0644.1.v1.1.CDS.1"/>
    </source>
</evidence>
<dbReference type="EnsemblPlants" id="Kaladp0095s0644.1.v1.1">
    <property type="protein sequence ID" value="Kaladp0095s0644.1.v1.1.CDS.1"/>
    <property type="gene ID" value="Kaladp0095s0644.v1.1"/>
</dbReference>
<keyword evidence="2" id="KW-1185">Reference proteome</keyword>